<reference evidence="1" key="1">
    <citation type="submission" date="2004-02" db="EMBL/GenBank/DDBJ databases">
        <authorList>
            <consortium name="DOE Joint Genome Institute"/>
        </authorList>
    </citation>
    <scope>NUCLEOTIDE SEQUENCE [LARGE SCALE GENOMIC DNA]</scope>
    <source>
        <strain evidence="1">WH 8501</strain>
    </source>
</reference>
<organism evidence="1 2">
    <name type="scientific">Crocosphaera watsonii WH 8501</name>
    <dbReference type="NCBI Taxonomy" id="165597"/>
    <lineage>
        <taxon>Bacteria</taxon>
        <taxon>Bacillati</taxon>
        <taxon>Cyanobacteriota</taxon>
        <taxon>Cyanophyceae</taxon>
        <taxon>Oscillatoriophycideae</taxon>
        <taxon>Chroococcales</taxon>
        <taxon>Aphanothecaceae</taxon>
        <taxon>Crocosphaera</taxon>
    </lineage>
</organism>
<dbReference type="SUPFAM" id="SSF56672">
    <property type="entry name" value="DNA/RNA polymerases"/>
    <property type="match status" value="1"/>
</dbReference>
<sequence length="162" mass="19105">MVSQSLSDELIWQDILTQSYLTEILDVKLKRSKVKGIDRLNIYQFFKQSNQHIDNIQTKCLQGNYRFSPYLENLKSKGKDKKPRVISIPTVRDRIVLLALKELLVKIFPECVPKELPNTYINDIKNLIPNLELESTNIIRTDIKNFYIFYVIIPYIQMLIRS</sequence>
<evidence type="ECO:0000313" key="2">
    <source>
        <dbReference type="Proteomes" id="UP000003922"/>
    </source>
</evidence>
<dbReference type="RefSeq" id="WP_007305141.1">
    <property type="nucleotide sequence ID" value="NZ_AADV02000006.1"/>
</dbReference>
<proteinExistence type="predicted"/>
<reference evidence="1" key="2">
    <citation type="submission" date="2005-06" db="EMBL/GenBank/DDBJ databases">
        <title>Sequencing of the draft genome and assembly of Crocosphaera watsonii WH 8501.</title>
        <authorList>
            <consortium name="US DOE Joint Genome Institute (JGI-PGF)"/>
            <person name="Copeland A."/>
            <person name="Lucas S."/>
            <person name="Lapidus A."/>
            <person name="Barry K."/>
            <person name="Detter C."/>
            <person name="Glavina T."/>
            <person name="Hammon N."/>
            <person name="Israni S."/>
            <person name="Pitluck S."/>
            <person name="Richardson P."/>
        </authorList>
    </citation>
    <scope>NUCLEOTIDE SEQUENCE [LARGE SCALE GENOMIC DNA]</scope>
    <source>
        <strain evidence="1">WH 8501</strain>
    </source>
</reference>
<reference evidence="1" key="3">
    <citation type="submission" date="2016-12" db="EMBL/GenBank/DDBJ databases">
        <title>Annotation of the draft genome assembly of Crocosphaera watsonii WH 8501.</title>
        <authorList>
            <consortium name="US DOE Joint Genome Institute (JGI-ORNL)"/>
            <person name="Larimer F."/>
            <person name="Land M."/>
        </authorList>
    </citation>
    <scope>NUCLEOTIDE SEQUENCE</scope>
    <source>
        <strain evidence="1">WH 8501</strain>
    </source>
</reference>
<dbReference type="KEGG" id="cwa:CwatDRAFT_4381"/>
<keyword evidence="2" id="KW-1185">Reference proteome</keyword>
<protein>
    <submittedName>
        <fullName evidence="1">Uncharacterized protein</fullName>
    </submittedName>
</protein>
<name>Q4C4Y1_CROWT</name>
<dbReference type="Proteomes" id="UP000003922">
    <property type="component" value="Unassembled WGS sequence"/>
</dbReference>
<dbReference type="InterPro" id="IPR043502">
    <property type="entry name" value="DNA/RNA_pol_sf"/>
</dbReference>
<dbReference type="AlphaFoldDB" id="Q4C4Y1"/>
<dbReference type="OrthoDB" id="9780724at2"/>
<comment type="caution">
    <text evidence="1">The sequence shown here is derived from an EMBL/GenBank/DDBJ whole genome shotgun (WGS) entry which is preliminary data.</text>
</comment>
<evidence type="ECO:0000313" key="1">
    <source>
        <dbReference type="EMBL" id="EAM51331.1"/>
    </source>
</evidence>
<gene>
    <name evidence="1" type="ORF">CwatDRAFT_4381</name>
</gene>
<accession>Q4C4Y1</accession>
<dbReference type="EMBL" id="AADV02000006">
    <property type="protein sequence ID" value="EAM51331.1"/>
    <property type="molecule type" value="Genomic_DNA"/>
</dbReference>